<dbReference type="EMBL" id="JAXOTQ010000001">
    <property type="protein sequence ID" value="MDZ5487980.1"/>
    <property type="molecule type" value="Genomic_DNA"/>
</dbReference>
<evidence type="ECO:0000256" key="6">
    <source>
        <dbReference type="SAM" id="Phobius"/>
    </source>
</evidence>
<feature type="compositionally biased region" description="Low complexity" evidence="5">
    <location>
        <begin position="390"/>
        <end position="399"/>
    </location>
</feature>
<organism evidence="8 9">
    <name type="scientific">Micromonospora sicca</name>
    <dbReference type="NCBI Taxonomy" id="2202420"/>
    <lineage>
        <taxon>Bacteria</taxon>
        <taxon>Bacillati</taxon>
        <taxon>Actinomycetota</taxon>
        <taxon>Actinomycetes</taxon>
        <taxon>Micromonosporales</taxon>
        <taxon>Micromonosporaceae</taxon>
        <taxon>Micromonospora</taxon>
    </lineage>
</organism>
<keyword evidence="2 6" id="KW-0812">Transmembrane</keyword>
<evidence type="ECO:0000259" key="7">
    <source>
        <dbReference type="Pfam" id="PF13515"/>
    </source>
</evidence>
<accession>A0ABU5J5Y4</accession>
<dbReference type="Proteomes" id="UP001290101">
    <property type="component" value="Unassembled WGS sequence"/>
</dbReference>
<name>A0ABU5J5Y4_9ACTN</name>
<dbReference type="RefSeq" id="WP_322438669.1">
    <property type="nucleotide sequence ID" value="NZ_JAXOTQ010000001.1"/>
</dbReference>
<keyword evidence="4 6" id="KW-0472">Membrane</keyword>
<evidence type="ECO:0000256" key="3">
    <source>
        <dbReference type="ARBA" id="ARBA00022989"/>
    </source>
</evidence>
<feature type="transmembrane region" description="Helical" evidence="6">
    <location>
        <begin position="97"/>
        <end position="116"/>
    </location>
</feature>
<keyword evidence="3 6" id="KW-1133">Transmembrane helix</keyword>
<dbReference type="Pfam" id="PF13515">
    <property type="entry name" value="FUSC_2"/>
    <property type="match status" value="1"/>
</dbReference>
<feature type="domain" description="Integral membrane bound transporter" evidence="7">
    <location>
        <begin position="61"/>
        <end position="184"/>
    </location>
</feature>
<keyword evidence="9" id="KW-1185">Reference proteome</keyword>
<feature type="transmembrane region" description="Helical" evidence="6">
    <location>
        <begin position="46"/>
        <end position="65"/>
    </location>
</feature>
<sequence length="438" mass="46884">MADDRPAADTLRSPLDEVVERGGRVLARARRQGEQGGRIRLRQLEVTIVIAVQSGLAAALAALIAQNLLGPGAHVFAPAAAVGTIATAIGQRARRTFELLIGVGLGVVVGDLLRFLLGSGPWQTGLVVALAIATALLVAGRGGALVGQAGGTAVLIATLAPMQPGLEVPRIFDALVGSVVGILVVALLLPINPLRVLDRAVEPIITGLTDQLDAVARALSARDADAAIRALDQLRGLDADVARLNDALSGADEVVTLAPVRWHRRAQYQRYARAAEHLERLILYARSVARRSATALQYGEPIPPQLPAATARLGDAVRTLHRECRRGEDPERARQLVRESAELAGRTWAEGVRSYGDALITDLRTANSELLRATGYEPDDANRMVRQAAGRGQAAVRPPVRVHLHRPRRSPGAPRTRRHRGSTRRTHGRRQGQRSPRV</sequence>
<feature type="compositionally biased region" description="Basic residues" evidence="5">
    <location>
        <begin position="400"/>
        <end position="438"/>
    </location>
</feature>
<evidence type="ECO:0000256" key="1">
    <source>
        <dbReference type="ARBA" id="ARBA00004141"/>
    </source>
</evidence>
<reference evidence="8 9" key="1">
    <citation type="submission" date="2023-12" db="EMBL/GenBank/DDBJ databases">
        <title>Micromonospora sp. nov., isolated from Atacama Desert.</title>
        <authorList>
            <person name="Carro L."/>
            <person name="Golinska P."/>
            <person name="Klenk H.-P."/>
            <person name="Goodfellow M."/>
        </authorList>
    </citation>
    <scope>NUCLEOTIDE SEQUENCE [LARGE SCALE GENOMIC DNA]</scope>
    <source>
        <strain evidence="8 9">4G53</strain>
    </source>
</reference>
<proteinExistence type="predicted"/>
<comment type="caution">
    <text evidence="8">The sequence shown here is derived from an EMBL/GenBank/DDBJ whole genome shotgun (WGS) entry which is preliminary data.</text>
</comment>
<feature type="transmembrane region" description="Helical" evidence="6">
    <location>
        <begin position="168"/>
        <end position="189"/>
    </location>
</feature>
<comment type="subcellular location">
    <subcellularLocation>
        <location evidence="1">Membrane</location>
        <topology evidence="1">Multi-pass membrane protein</topology>
    </subcellularLocation>
</comment>
<evidence type="ECO:0000256" key="5">
    <source>
        <dbReference type="SAM" id="MobiDB-lite"/>
    </source>
</evidence>
<feature type="region of interest" description="Disordered" evidence="5">
    <location>
        <begin position="390"/>
        <end position="438"/>
    </location>
</feature>
<feature type="transmembrane region" description="Helical" evidence="6">
    <location>
        <begin position="71"/>
        <end position="90"/>
    </location>
</feature>
<gene>
    <name evidence="8" type="ORF">U2F25_00640</name>
</gene>
<evidence type="ECO:0000256" key="2">
    <source>
        <dbReference type="ARBA" id="ARBA00022692"/>
    </source>
</evidence>
<evidence type="ECO:0000313" key="9">
    <source>
        <dbReference type="Proteomes" id="UP001290101"/>
    </source>
</evidence>
<dbReference type="InterPro" id="IPR049453">
    <property type="entry name" value="Memb_transporter_dom"/>
</dbReference>
<feature type="transmembrane region" description="Helical" evidence="6">
    <location>
        <begin position="122"/>
        <end position="139"/>
    </location>
</feature>
<evidence type="ECO:0000256" key="4">
    <source>
        <dbReference type="ARBA" id="ARBA00023136"/>
    </source>
</evidence>
<evidence type="ECO:0000313" key="8">
    <source>
        <dbReference type="EMBL" id="MDZ5487980.1"/>
    </source>
</evidence>
<protein>
    <submittedName>
        <fullName evidence="8">FUSC family protein</fullName>
    </submittedName>
</protein>